<dbReference type="OrthoDB" id="6053at2759"/>
<organism evidence="7 8">
    <name type="scientific">Digitaria exilis</name>
    <dbReference type="NCBI Taxonomy" id="1010633"/>
    <lineage>
        <taxon>Eukaryota</taxon>
        <taxon>Viridiplantae</taxon>
        <taxon>Streptophyta</taxon>
        <taxon>Embryophyta</taxon>
        <taxon>Tracheophyta</taxon>
        <taxon>Spermatophyta</taxon>
        <taxon>Magnoliopsida</taxon>
        <taxon>Liliopsida</taxon>
        <taxon>Poales</taxon>
        <taxon>Poaceae</taxon>
        <taxon>PACMAD clade</taxon>
        <taxon>Panicoideae</taxon>
        <taxon>Panicodae</taxon>
        <taxon>Paniceae</taxon>
        <taxon>Anthephorinae</taxon>
        <taxon>Digitaria</taxon>
    </lineage>
</organism>
<proteinExistence type="predicted"/>
<sequence>MEPYAAGKGGGGGGGADGSTGLEGTVLDLRRGCFTPARADGDVAADAFAESMRRMGLGGDGEAGDAKLPERPGEVDCAYYLRTGACGYGEQCRYNTPRPRSGRPGEHRFIHAVTSPVFCSVLFCFRLVLSVCGLMELKGPQGTVEYPERQDNHSVRVKRNVPIT</sequence>
<dbReference type="AlphaFoldDB" id="A0A835FSP2"/>
<evidence type="ECO:0000256" key="4">
    <source>
        <dbReference type="ARBA" id="ARBA00023125"/>
    </source>
</evidence>
<name>A0A835FSP2_9POAL</name>
<dbReference type="PANTHER" id="PTHR12506">
    <property type="entry name" value="PROTEIN PHOSPHATASE RELATED"/>
    <property type="match status" value="1"/>
</dbReference>
<evidence type="ECO:0000313" key="8">
    <source>
        <dbReference type="Proteomes" id="UP000636709"/>
    </source>
</evidence>
<keyword evidence="8" id="KW-1185">Reference proteome</keyword>
<dbReference type="GO" id="GO:0003729">
    <property type="term" value="F:mRNA binding"/>
    <property type="evidence" value="ECO:0007669"/>
    <property type="project" value="TreeGrafter"/>
</dbReference>
<evidence type="ECO:0000256" key="1">
    <source>
        <dbReference type="ARBA" id="ARBA00022723"/>
    </source>
</evidence>
<keyword evidence="1 5" id="KW-0479">Metal-binding</keyword>
<comment type="caution">
    <text evidence="7">The sequence shown here is derived from an EMBL/GenBank/DDBJ whole genome shotgun (WGS) entry which is preliminary data.</text>
</comment>
<evidence type="ECO:0000256" key="2">
    <source>
        <dbReference type="ARBA" id="ARBA00022771"/>
    </source>
</evidence>
<keyword evidence="2 5" id="KW-0863">Zinc-finger</keyword>
<evidence type="ECO:0000256" key="5">
    <source>
        <dbReference type="PROSITE-ProRule" id="PRU00723"/>
    </source>
</evidence>
<dbReference type="InterPro" id="IPR050974">
    <property type="entry name" value="Plant_ZF_CCCH"/>
</dbReference>
<feature type="domain" description="C3H1-type" evidence="6">
    <location>
        <begin position="71"/>
        <end position="99"/>
    </location>
</feature>
<gene>
    <name evidence="7" type="ORF">HU200_005752</name>
</gene>
<keyword evidence="3 5" id="KW-0862">Zinc</keyword>
<feature type="zinc finger region" description="C3H1-type" evidence="5">
    <location>
        <begin position="71"/>
        <end position="99"/>
    </location>
</feature>
<evidence type="ECO:0000259" key="6">
    <source>
        <dbReference type="PROSITE" id="PS50103"/>
    </source>
</evidence>
<dbReference type="PROSITE" id="PS50103">
    <property type="entry name" value="ZF_C3H1"/>
    <property type="match status" value="1"/>
</dbReference>
<dbReference type="Pfam" id="PF00642">
    <property type="entry name" value="zf-CCCH"/>
    <property type="match status" value="1"/>
</dbReference>
<accession>A0A835FSP2</accession>
<dbReference type="Proteomes" id="UP000636709">
    <property type="component" value="Unassembled WGS sequence"/>
</dbReference>
<dbReference type="PANTHER" id="PTHR12506:SF41">
    <property type="entry name" value="ZINC FINGER CCCH DOMAIN-CONTAINING PROTEIN 58"/>
    <property type="match status" value="1"/>
</dbReference>
<evidence type="ECO:0000313" key="7">
    <source>
        <dbReference type="EMBL" id="KAF8772448.1"/>
    </source>
</evidence>
<protein>
    <recommendedName>
        <fullName evidence="6">C3H1-type domain-containing protein</fullName>
    </recommendedName>
</protein>
<dbReference type="GO" id="GO:0008270">
    <property type="term" value="F:zinc ion binding"/>
    <property type="evidence" value="ECO:0007669"/>
    <property type="project" value="UniProtKB-KW"/>
</dbReference>
<reference evidence="7" key="1">
    <citation type="submission" date="2020-07" db="EMBL/GenBank/DDBJ databases">
        <title>Genome sequence and genetic diversity analysis of an under-domesticated orphan crop, white fonio (Digitaria exilis).</title>
        <authorList>
            <person name="Bennetzen J.L."/>
            <person name="Chen S."/>
            <person name="Ma X."/>
            <person name="Wang X."/>
            <person name="Yssel A.E.J."/>
            <person name="Chaluvadi S.R."/>
            <person name="Johnson M."/>
            <person name="Gangashetty P."/>
            <person name="Hamidou F."/>
            <person name="Sanogo M.D."/>
            <person name="Zwaenepoel A."/>
            <person name="Wallace J."/>
            <person name="Van De Peer Y."/>
            <person name="Van Deynze A."/>
        </authorList>
    </citation>
    <scope>NUCLEOTIDE SEQUENCE</scope>
    <source>
        <tissue evidence="7">Leaves</tissue>
    </source>
</reference>
<dbReference type="EMBL" id="JACEFO010000397">
    <property type="protein sequence ID" value="KAF8772448.1"/>
    <property type="molecule type" value="Genomic_DNA"/>
</dbReference>
<dbReference type="InterPro" id="IPR000571">
    <property type="entry name" value="Znf_CCCH"/>
</dbReference>
<dbReference type="GO" id="GO:0003677">
    <property type="term" value="F:DNA binding"/>
    <property type="evidence" value="ECO:0007669"/>
    <property type="project" value="UniProtKB-KW"/>
</dbReference>
<keyword evidence="4" id="KW-0238">DNA-binding</keyword>
<evidence type="ECO:0000256" key="3">
    <source>
        <dbReference type="ARBA" id="ARBA00022833"/>
    </source>
</evidence>